<dbReference type="Proteomes" id="UP000004508">
    <property type="component" value="Unassembled WGS sequence"/>
</dbReference>
<keyword evidence="2" id="KW-1185">Reference proteome</keyword>
<reference evidence="1 2" key="1">
    <citation type="journal article" date="2011" name="Stand. Genomic Sci.">
        <title>Non-contiguous finished genome sequence and contextual data of the filamentous soil bacterium Ktedonobacter racemifer type strain (SOSP1-21).</title>
        <authorList>
            <person name="Chang Y.J."/>
            <person name="Land M."/>
            <person name="Hauser L."/>
            <person name="Chertkov O."/>
            <person name="Del Rio T.G."/>
            <person name="Nolan M."/>
            <person name="Copeland A."/>
            <person name="Tice H."/>
            <person name="Cheng J.F."/>
            <person name="Lucas S."/>
            <person name="Han C."/>
            <person name="Goodwin L."/>
            <person name="Pitluck S."/>
            <person name="Ivanova N."/>
            <person name="Ovchinikova G."/>
            <person name="Pati A."/>
            <person name="Chen A."/>
            <person name="Palaniappan K."/>
            <person name="Mavromatis K."/>
            <person name="Liolios K."/>
            <person name="Brettin T."/>
            <person name="Fiebig A."/>
            <person name="Rohde M."/>
            <person name="Abt B."/>
            <person name="Goker M."/>
            <person name="Detter J.C."/>
            <person name="Woyke T."/>
            <person name="Bristow J."/>
            <person name="Eisen J.A."/>
            <person name="Markowitz V."/>
            <person name="Hugenholtz P."/>
            <person name="Kyrpides N.C."/>
            <person name="Klenk H.P."/>
            <person name="Lapidus A."/>
        </authorList>
    </citation>
    <scope>NUCLEOTIDE SEQUENCE [LARGE SCALE GENOMIC DNA]</scope>
    <source>
        <strain evidence="2">DSM 44963</strain>
    </source>
</reference>
<comment type="caution">
    <text evidence="1">The sequence shown here is derived from an EMBL/GenBank/DDBJ whole genome shotgun (WGS) entry which is preliminary data.</text>
</comment>
<evidence type="ECO:0000313" key="2">
    <source>
        <dbReference type="Proteomes" id="UP000004508"/>
    </source>
</evidence>
<gene>
    <name evidence="1" type="ORF">Krac_11452</name>
</gene>
<sequence>MYAGEASGSGMRGVMPPSLLFPFTARRVLRILFDVGREFQ</sequence>
<dbReference type="InParanoid" id="D6TBT6"/>
<organism evidence="1 2">
    <name type="scientific">Ktedonobacter racemifer DSM 44963</name>
    <dbReference type="NCBI Taxonomy" id="485913"/>
    <lineage>
        <taxon>Bacteria</taxon>
        <taxon>Bacillati</taxon>
        <taxon>Chloroflexota</taxon>
        <taxon>Ktedonobacteria</taxon>
        <taxon>Ktedonobacterales</taxon>
        <taxon>Ktedonobacteraceae</taxon>
        <taxon>Ktedonobacter</taxon>
    </lineage>
</organism>
<proteinExistence type="predicted"/>
<dbReference type="EMBL" id="ADVG01000001">
    <property type="protein sequence ID" value="EFH89868.1"/>
    <property type="molecule type" value="Genomic_DNA"/>
</dbReference>
<protein>
    <submittedName>
        <fullName evidence="1">Uncharacterized protein</fullName>
    </submittedName>
</protein>
<evidence type="ECO:0000313" key="1">
    <source>
        <dbReference type="EMBL" id="EFH89868.1"/>
    </source>
</evidence>
<accession>D6TBT6</accession>
<name>D6TBT6_KTERA</name>
<dbReference type="AlphaFoldDB" id="D6TBT6"/>